<gene>
    <name evidence="2" type="ORF">E8A74_16900</name>
</gene>
<evidence type="ECO:0000313" key="3">
    <source>
        <dbReference type="Proteomes" id="UP000309215"/>
    </source>
</evidence>
<feature type="chain" id="PRO_5020531962" description="Choice-of-anchor D domain-containing protein" evidence="1">
    <location>
        <begin position="19"/>
        <end position="234"/>
    </location>
</feature>
<keyword evidence="1" id="KW-0732">Signal</keyword>
<accession>A0A4U1JCU8</accession>
<dbReference type="PROSITE" id="PS51257">
    <property type="entry name" value="PROKAR_LIPOPROTEIN"/>
    <property type="match status" value="1"/>
</dbReference>
<dbReference type="RefSeq" id="WP_136930046.1">
    <property type="nucleotide sequence ID" value="NZ_SSMQ01000015.1"/>
</dbReference>
<name>A0A4U1JCU8_9BACT</name>
<protein>
    <recommendedName>
        <fullName evidence="4">Choice-of-anchor D domain-containing protein</fullName>
    </recommendedName>
</protein>
<dbReference type="Proteomes" id="UP000309215">
    <property type="component" value="Unassembled WGS sequence"/>
</dbReference>
<dbReference type="AlphaFoldDB" id="A0A4U1JCU8"/>
<comment type="caution">
    <text evidence="2">The sequence shown here is derived from an EMBL/GenBank/DDBJ whole genome shotgun (WGS) entry which is preliminary data.</text>
</comment>
<organism evidence="2 3">
    <name type="scientific">Polyangium fumosum</name>
    <dbReference type="NCBI Taxonomy" id="889272"/>
    <lineage>
        <taxon>Bacteria</taxon>
        <taxon>Pseudomonadati</taxon>
        <taxon>Myxococcota</taxon>
        <taxon>Polyangia</taxon>
        <taxon>Polyangiales</taxon>
        <taxon>Polyangiaceae</taxon>
        <taxon>Polyangium</taxon>
    </lineage>
</organism>
<proteinExistence type="predicted"/>
<keyword evidence="3" id="KW-1185">Reference proteome</keyword>
<evidence type="ECO:0000256" key="1">
    <source>
        <dbReference type="SAM" id="SignalP"/>
    </source>
</evidence>
<evidence type="ECO:0000313" key="2">
    <source>
        <dbReference type="EMBL" id="TKD07959.1"/>
    </source>
</evidence>
<sequence>MISGRVLLRLLAASFALGACIVSPQPTPPEEPTLLADLISPGGPMDMSETVRFKGEPGAAAPPEANVVVTNLDTADPPFVGKVAADGSFDITVPGAEMHEFRVEIVGPGGGRSNPVDLVLSPGGATFQPGPRPLSDCLVIEPALSLAFTGAGDTETLVVRNECPDELSFLAPRLRRGTAAFGFTPTAPFVLAPGGAETITVDVGAPAGERVDVLFVETTGAVRDRRPLTLFVIP</sequence>
<dbReference type="OrthoDB" id="5520357at2"/>
<dbReference type="EMBL" id="SSMQ01000015">
    <property type="protein sequence ID" value="TKD07959.1"/>
    <property type="molecule type" value="Genomic_DNA"/>
</dbReference>
<reference evidence="2 3" key="1">
    <citation type="submission" date="2019-04" db="EMBL/GenBank/DDBJ databases">
        <authorList>
            <person name="Li Y."/>
            <person name="Wang J."/>
        </authorList>
    </citation>
    <scope>NUCLEOTIDE SEQUENCE [LARGE SCALE GENOMIC DNA]</scope>
    <source>
        <strain evidence="2 3">DSM 14668</strain>
    </source>
</reference>
<feature type="signal peptide" evidence="1">
    <location>
        <begin position="1"/>
        <end position="18"/>
    </location>
</feature>
<evidence type="ECO:0008006" key="4">
    <source>
        <dbReference type="Google" id="ProtNLM"/>
    </source>
</evidence>